<feature type="region of interest" description="Disordered" evidence="2">
    <location>
        <begin position="298"/>
        <end position="323"/>
    </location>
</feature>
<dbReference type="PANTHER" id="PTHR23086">
    <property type="entry name" value="PHOSPHATIDYLINOSITOL-4-PHOSPHATE 5-KINASE"/>
    <property type="match status" value="1"/>
</dbReference>
<dbReference type="AlphaFoldDB" id="A0A9P0HJ89"/>
<evidence type="ECO:0000256" key="1">
    <source>
        <dbReference type="PROSITE-ProRule" id="PRU00781"/>
    </source>
</evidence>
<feature type="region of interest" description="Disordered" evidence="2">
    <location>
        <begin position="218"/>
        <end position="237"/>
    </location>
</feature>
<reference evidence="4" key="1">
    <citation type="submission" date="2022-01" db="EMBL/GenBank/DDBJ databases">
        <authorList>
            <person name="King R."/>
        </authorList>
    </citation>
    <scope>NUCLEOTIDE SEQUENCE</scope>
</reference>
<dbReference type="Gene3D" id="3.30.800.10">
    <property type="entry name" value="Phosphatidylinositol Phosphate Kinase II Beta"/>
    <property type="match status" value="2"/>
</dbReference>
<dbReference type="SUPFAM" id="SSF56104">
    <property type="entry name" value="SAICAR synthase-like"/>
    <property type="match status" value="1"/>
</dbReference>
<dbReference type="InterPro" id="IPR023610">
    <property type="entry name" value="PInositol-4/5-P-5/4-kinase"/>
</dbReference>
<sequence>MASGDSVDEIQVIDTFSKMKTGTNAEFKDNESYREVDEDGIDDYGKKDGSLSRQNGAMARNKSEREKKLGHRRVGTGGEVTYKKIQTSQIMGSIQLGIQHAVGGLASKPERDLLMQDFMTVETTTFAADGSSLTPAHHYSEFTFKTYAPIAFRYFRDLFGIQPDDFLNLNQNPRTLLPKFFGLYCYQCNHKNIRIVAMNNLLPSLIPMHQKYDLKGSTYKRKASKSERNKKSPTYKDLDFMDHHPEGIFLEADTYTALVKTIQRDCREISEPEAGFSDRGLQRARSINRHKLVAHSTAMESIQAESQPIDHQGDVPYTTNDSH</sequence>
<dbReference type="PANTHER" id="PTHR23086:SF101">
    <property type="entry name" value="LP03320P-RELATED"/>
    <property type="match status" value="1"/>
</dbReference>
<name>A0A9P0HJ89_NEZVI</name>
<feature type="region of interest" description="Disordered" evidence="2">
    <location>
        <begin position="21"/>
        <end position="72"/>
    </location>
</feature>
<feature type="domain" description="PIPK" evidence="3">
    <location>
        <begin position="19"/>
        <end position="323"/>
    </location>
</feature>
<protein>
    <recommendedName>
        <fullName evidence="3">PIPK domain-containing protein</fullName>
    </recommendedName>
</protein>
<dbReference type="InterPro" id="IPR027483">
    <property type="entry name" value="PInositol-4-P-4/5-kinase_C_sf"/>
</dbReference>
<accession>A0A9P0HJ89</accession>
<keyword evidence="5" id="KW-1185">Reference proteome</keyword>
<proteinExistence type="predicted"/>
<dbReference type="PROSITE" id="PS51455">
    <property type="entry name" value="PIPK"/>
    <property type="match status" value="1"/>
</dbReference>
<dbReference type="Pfam" id="PF01504">
    <property type="entry name" value="PIP5K"/>
    <property type="match status" value="1"/>
</dbReference>
<evidence type="ECO:0000256" key="2">
    <source>
        <dbReference type="SAM" id="MobiDB-lite"/>
    </source>
</evidence>
<dbReference type="GO" id="GO:0016308">
    <property type="term" value="F:1-phosphatidylinositol-4-phosphate 5-kinase activity"/>
    <property type="evidence" value="ECO:0007669"/>
    <property type="project" value="TreeGrafter"/>
</dbReference>
<evidence type="ECO:0000313" key="4">
    <source>
        <dbReference type="EMBL" id="CAH1403603.1"/>
    </source>
</evidence>
<organism evidence="4 5">
    <name type="scientific">Nezara viridula</name>
    <name type="common">Southern green stink bug</name>
    <name type="synonym">Cimex viridulus</name>
    <dbReference type="NCBI Taxonomy" id="85310"/>
    <lineage>
        <taxon>Eukaryota</taxon>
        <taxon>Metazoa</taxon>
        <taxon>Ecdysozoa</taxon>
        <taxon>Arthropoda</taxon>
        <taxon>Hexapoda</taxon>
        <taxon>Insecta</taxon>
        <taxon>Pterygota</taxon>
        <taxon>Neoptera</taxon>
        <taxon>Paraneoptera</taxon>
        <taxon>Hemiptera</taxon>
        <taxon>Heteroptera</taxon>
        <taxon>Panheteroptera</taxon>
        <taxon>Pentatomomorpha</taxon>
        <taxon>Pentatomoidea</taxon>
        <taxon>Pentatomidae</taxon>
        <taxon>Pentatominae</taxon>
        <taxon>Nezara</taxon>
    </lineage>
</organism>
<dbReference type="Proteomes" id="UP001152798">
    <property type="component" value="Chromosome 5"/>
</dbReference>
<dbReference type="SMART" id="SM00330">
    <property type="entry name" value="PIPKc"/>
    <property type="match status" value="1"/>
</dbReference>
<dbReference type="EMBL" id="OV725081">
    <property type="protein sequence ID" value="CAH1403603.1"/>
    <property type="molecule type" value="Genomic_DNA"/>
</dbReference>
<dbReference type="GO" id="GO:0005524">
    <property type="term" value="F:ATP binding"/>
    <property type="evidence" value="ECO:0007669"/>
    <property type="project" value="UniProtKB-UniRule"/>
</dbReference>
<dbReference type="InterPro" id="IPR027484">
    <property type="entry name" value="PInositol-4-P-5-kinase_N"/>
</dbReference>
<keyword evidence="1" id="KW-0808">Transferase</keyword>
<evidence type="ECO:0000313" key="5">
    <source>
        <dbReference type="Proteomes" id="UP001152798"/>
    </source>
</evidence>
<dbReference type="InterPro" id="IPR002498">
    <property type="entry name" value="PInositol-4-P-4/5-kinase_core"/>
</dbReference>
<dbReference type="OrthoDB" id="70770at2759"/>
<feature type="compositionally biased region" description="Basic and acidic residues" evidence="2">
    <location>
        <begin position="224"/>
        <end position="237"/>
    </location>
</feature>
<evidence type="ECO:0000259" key="3">
    <source>
        <dbReference type="PROSITE" id="PS51455"/>
    </source>
</evidence>
<dbReference type="Gene3D" id="3.30.810.10">
    <property type="entry name" value="2-Layer Sandwich"/>
    <property type="match status" value="1"/>
</dbReference>
<feature type="compositionally biased region" description="Basic and acidic residues" evidence="2">
    <location>
        <begin position="26"/>
        <end position="35"/>
    </location>
</feature>
<dbReference type="GO" id="GO:0046854">
    <property type="term" value="P:phosphatidylinositol phosphate biosynthetic process"/>
    <property type="evidence" value="ECO:0007669"/>
    <property type="project" value="TreeGrafter"/>
</dbReference>
<gene>
    <name evidence="4" type="ORF">NEZAVI_LOCUS12190</name>
</gene>
<keyword evidence="1" id="KW-0067">ATP-binding</keyword>
<dbReference type="GO" id="GO:0005886">
    <property type="term" value="C:plasma membrane"/>
    <property type="evidence" value="ECO:0007669"/>
    <property type="project" value="TreeGrafter"/>
</dbReference>
<keyword evidence="1" id="KW-0418">Kinase</keyword>
<keyword evidence="1" id="KW-0547">Nucleotide-binding</keyword>